<dbReference type="CDD" id="cd03278">
    <property type="entry name" value="ABC_SMC_barmotin"/>
    <property type="match status" value="1"/>
</dbReference>
<evidence type="ECO:0000313" key="10">
    <source>
        <dbReference type="EMBL" id="MBB4658609.1"/>
    </source>
</evidence>
<evidence type="ECO:0000256" key="5">
    <source>
        <dbReference type="ARBA" id="ARBA00023054"/>
    </source>
</evidence>
<dbReference type="RefSeq" id="WP_183816584.1">
    <property type="nucleotide sequence ID" value="NZ_JACHOB010000001.1"/>
</dbReference>
<keyword evidence="2 7" id="KW-0963">Cytoplasm</keyword>
<dbReference type="InterPro" id="IPR036277">
    <property type="entry name" value="SMC_hinge_sf"/>
</dbReference>
<accession>A0A840I1B2</accession>
<dbReference type="GO" id="GO:0005694">
    <property type="term" value="C:chromosome"/>
    <property type="evidence" value="ECO:0007669"/>
    <property type="project" value="InterPro"/>
</dbReference>
<comment type="subunit">
    <text evidence="7">Homodimer.</text>
</comment>
<keyword evidence="11" id="KW-1185">Reference proteome</keyword>
<protein>
    <recommendedName>
        <fullName evidence="7">Chromosome partition protein Smc</fullName>
    </recommendedName>
</protein>
<name>A0A840I1B2_9PROT</name>
<dbReference type="Gene3D" id="3.40.50.300">
    <property type="entry name" value="P-loop containing nucleotide triphosphate hydrolases"/>
    <property type="match status" value="2"/>
</dbReference>
<dbReference type="NCBIfam" id="TIGR02168">
    <property type="entry name" value="SMC_prok_B"/>
    <property type="match status" value="1"/>
</dbReference>
<dbReference type="Pfam" id="PF02463">
    <property type="entry name" value="SMC_N"/>
    <property type="match status" value="1"/>
</dbReference>
<dbReference type="GO" id="GO:0005524">
    <property type="term" value="F:ATP binding"/>
    <property type="evidence" value="ECO:0007669"/>
    <property type="project" value="UniProtKB-UniRule"/>
</dbReference>
<feature type="coiled-coil region" evidence="7">
    <location>
        <begin position="189"/>
        <end position="223"/>
    </location>
</feature>
<dbReference type="GO" id="GO:0016887">
    <property type="term" value="F:ATP hydrolysis activity"/>
    <property type="evidence" value="ECO:0007669"/>
    <property type="project" value="InterPro"/>
</dbReference>
<comment type="domain">
    <text evidence="7">Contains large globular domains required for ATP hydrolysis at each terminus and a third globular domain forming a flexible hinge near the middle of the molecule. These domains are separated by coiled-coil structures.</text>
</comment>
<feature type="domain" description="RecF/RecN/SMC N-terminal" evidence="9">
    <location>
        <begin position="4"/>
        <end position="1143"/>
    </location>
</feature>
<feature type="region of interest" description="Disordered" evidence="8">
    <location>
        <begin position="382"/>
        <end position="451"/>
    </location>
</feature>
<dbReference type="SUPFAM" id="SSF52540">
    <property type="entry name" value="P-loop containing nucleoside triphosphate hydrolases"/>
    <property type="match status" value="1"/>
</dbReference>
<dbReference type="FunFam" id="3.40.50.300:FF:000901">
    <property type="entry name" value="Chromosome partition protein Smc"/>
    <property type="match status" value="1"/>
</dbReference>
<keyword evidence="3 7" id="KW-0547">Nucleotide-binding</keyword>
<proteinExistence type="inferred from homology"/>
<dbReference type="InterPro" id="IPR027417">
    <property type="entry name" value="P-loop_NTPase"/>
</dbReference>
<organism evidence="10 11">
    <name type="scientific">Parvularcula dongshanensis</name>
    <dbReference type="NCBI Taxonomy" id="1173995"/>
    <lineage>
        <taxon>Bacteria</taxon>
        <taxon>Pseudomonadati</taxon>
        <taxon>Pseudomonadota</taxon>
        <taxon>Alphaproteobacteria</taxon>
        <taxon>Parvularculales</taxon>
        <taxon>Parvularculaceae</taxon>
        <taxon>Parvularcula</taxon>
    </lineage>
</organism>
<feature type="binding site" evidence="7">
    <location>
        <begin position="32"/>
        <end position="39"/>
    </location>
    <ligand>
        <name>ATP</name>
        <dbReference type="ChEBI" id="CHEBI:30616"/>
    </ligand>
</feature>
<dbReference type="PANTHER" id="PTHR43977">
    <property type="entry name" value="STRUCTURAL MAINTENANCE OF CHROMOSOMES PROTEIN 3"/>
    <property type="match status" value="1"/>
</dbReference>
<dbReference type="PIRSF" id="PIRSF005719">
    <property type="entry name" value="SMC"/>
    <property type="match status" value="1"/>
</dbReference>
<dbReference type="InterPro" id="IPR011890">
    <property type="entry name" value="SMC_prok"/>
</dbReference>
<keyword evidence="6 7" id="KW-0238">DNA-binding</keyword>
<dbReference type="GO" id="GO:0007062">
    <property type="term" value="P:sister chromatid cohesion"/>
    <property type="evidence" value="ECO:0007669"/>
    <property type="project" value="InterPro"/>
</dbReference>
<dbReference type="GO" id="GO:0003677">
    <property type="term" value="F:DNA binding"/>
    <property type="evidence" value="ECO:0007669"/>
    <property type="project" value="UniProtKB-UniRule"/>
</dbReference>
<evidence type="ECO:0000256" key="6">
    <source>
        <dbReference type="ARBA" id="ARBA00023125"/>
    </source>
</evidence>
<dbReference type="GO" id="GO:0007059">
    <property type="term" value="P:chromosome segregation"/>
    <property type="evidence" value="ECO:0007669"/>
    <property type="project" value="UniProtKB-UniRule"/>
</dbReference>
<evidence type="ECO:0000256" key="4">
    <source>
        <dbReference type="ARBA" id="ARBA00022840"/>
    </source>
</evidence>
<dbReference type="AlphaFoldDB" id="A0A840I1B2"/>
<dbReference type="GO" id="GO:0006260">
    <property type="term" value="P:DNA replication"/>
    <property type="evidence" value="ECO:0007669"/>
    <property type="project" value="UniProtKB-UniRule"/>
</dbReference>
<sequence length="1158" mass="123316">MKFDRLRLTGFKSFCEPAELDILPGLTGIVGPNGCGKSNVLEALRWVMGASSAKALRAGGMEDVIFGGSGTKDRPGRPGRAWAEVTLSLANEEGDAPAGWPEALREQPRLEVSRRITRRGEGAASTFRVNGREVRARDVQILFADAATGASAAGLVRQGQVSELIAAKPENRRRLLEEAAGITGLHARRHEAELRLKATLTNLERLDDTLGALEAQRASLARQARQATRYRNASAELKRIEAMLAYLRWQSAKHAATEADAALAAAEAQVREASAVAASAAGDLTRTRDAVEPLRVAEAEARAVLARLQADAENAEAEVDRAEALIERLKQTELRLQGDLTRENVLAEEAEAALNRLADEEERLKAETAPAADRLAALEAEATKNETTLRKAEASREDAQRAAAEAEAERRAALTAQDAAARAEARARQERDALAQAVGEEKGGTQQSETLLRLRDEASEKLAGAERRLSEVESQRASAAAALEAARAPREAAAERLAAASAEARALQRLLEASAPEPGAVLDQVTAAEGFETALAAALGDDLSAALDENAQRRWSALGEVPLDAPLPDGVRALCDVITAPAALSRRLAATGVVDAVDGPRLAGALSPGQRLVSREGDLWRWDGFSARSGTPAPAALRLEQRRRLEAVEAEEETAKEALAATEAGLADAKAAEQAAVEAEREARRVLRDARDGLTKADRALADAKADEARRAAKRDAAKARLQSLEERLRELQAELREAEACVEALPAISGVSEALNQARTNAQTARTAFDKARSASSEARREAEARAARLRTIGGETEDWRRRGEAAQERLAQVREVASDVAEQLTAAERAPAALKARRDALGEEIAAAESRLRRTADAVGEARASLDEAEASARTASETVSTAREARAARAAQRDAARERLCDAEAAAAEIADGAPDGLLERAEHDAALPLPDAGTLEARAEKLRRERDALGAVNLVAEREMSEVDVRLTELSAERGDCEAAVGKLRGAIGTLNRDGRQRLTAAFETVNGHFGALFRTLFGGGDAHLALTGSDDPLEAGLDILASPPGKKLSSMSLMSGGEQALVATALIFAVFRANPAPICVLDEVDAPLDDANVERFCDMLRTMAAETETRFLVITHHALTMSRMDRLYGVTMIERGVSALVSVDLQAAEAMAA</sequence>
<evidence type="ECO:0000256" key="2">
    <source>
        <dbReference type="ARBA" id="ARBA00022490"/>
    </source>
</evidence>
<dbReference type="HAMAP" id="MF_01894">
    <property type="entry name" value="Smc_prok"/>
    <property type="match status" value="1"/>
</dbReference>
<keyword evidence="4 7" id="KW-0067">ATP-binding</keyword>
<comment type="subcellular location">
    <subcellularLocation>
        <location evidence="1 7">Cytoplasm</location>
    </subcellularLocation>
</comment>
<evidence type="ECO:0000256" key="8">
    <source>
        <dbReference type="SAM" id="MobiDB-lite"/>
    </source>
</evidence>
<evidence type="ECO:0000256" key="7">
    <source>
        <dbReference type="HAMAP-Rule" id="MF_01894"/>
    </source>
</evidence>
<dbReference type="GO" id="GO:0005737">
    <property type="term" value="C:cytoplasm"/>
    <property type="evidence" value="ECO:0007669"/>
    <property type="project" value="UniProtKB-SubCell"/>
</dbReference>
<dbReference type="InterPro" id="IPR024704">
    <property type="entry name" value="SMC"/>
</dbReference>
<feature type="coiled-coil region" evidence="7">
    <location>
        <begin position="638"/>
        <end position="689"/>
    </location>
</feature>
<feature type="compositionally biased region" description="Basic and acidic residues" evidence="8">
    <location>
        <begin position="421"/>
        <end position="443"/>
    </location>
</feature>
<evidence type="ECO:0000256" key="1">
    <source>
        <dbReference type="ARBA" id="ARBA00004496"/>
    </source>
</evidence>
<feature type="compositionally biased region" description="Basic and acidic residues" evidence="8">
    <location>
        <begin position="382"/>
        <end position="400"/>
    </location>
</feature>
<evidence type="ECO:0000313" key="11">
    <source>
        <dbReference type="Proteomes" id="UP000563524"/>
    </source>
</evidence>
<dbReference type="GO" id="GO:0030261">
    <property type="term" value="P:chromosome condensation"/>
    <property type="evidence" value="ECO:0007669"/>
    <property type="project" value="InterPro"/>
</dbReference>
<dbReference type="InterPro" id="IPR003395">
    <property type="entry name" value="RecF/RecN/SMC_N"/>
</dbReference>
<gene>
    <name evidence="7" type="primary">smc</name>
    <name evidence="10" type="ORF">GGQ59_001109</name>
</gene>
<evidence type="ECO:0000256" key="3">
    <source>
        <dbReference type="ARBA" id="ARBA00022741"/>
    </source>
</evidence>
<dbReference type="Proteomes" id="UP000563524">
    <property type="component" value="Unassembled WGS sequence"/>
</dbReference>
<feature type="coiled-coil region" evidence="7">
    <location>
        <begin position="840"/>
        <end position="888"/>
    </location>
</feature>
<reference evidence="10 11" key="1">
    <citation type="submission" date="2020-08" db="EMBL/GenBank/DDBJ databases">
        <title>Genomic Encyclopedia of Type Strains, Phase IV (KMG-IV): sequencing the most valuable type-strain genomes for metagenomic binning, comparative biology and taxonomic classification.</title>
        <authorList>
            <person name="Goeker M."/>
        </authorList>
    </citation>
    <scope>NUCLEOTIDE SEQUENCE [LARGE SCALE GENOMIC DNA]</scope>
    <source>
        <strain evidence="10 11">DSM 102850</strain>
    </source>
</reference>
<dbReference type="EMBL" id="JACHOB010000001">
    <property type="protein sequence ID" value="MBB4658609.1"/>
    <property type="molecule type" value="Genomic_DNA"/>
</dbReference>
<dbReference type="SUPFAM" id="SSF75553">
    <property type="entry name" value="Smc hinge domain"/>
    <property type="match status" value="1"/>
</dbReference>
<evidence type="ECO:0000259" key="9">
    <source>
        <dbReference type="Pfam" id="PF02463"/>
    </source>
</evidence>
<keyword evidence="5 7" id="KW-0175">Coiled coil</keyword>
<comment type="function">
    <text evidence="7">Required for chromosome condensation and partitioning.</text>
</comment>
<comment type="caution">
    <text evidence="10">The sequence shown here is derived from an EMBL/GenBank/DDBJ whole genome shotgun (WGS) entry which is preliminary data.</text>
</comment>
<comment type="similarity">
    <text evidence="7">Belongs to the SMC family.</text>
</comment>
<feature type="coiled-coil region" evidence="7">
    <location>
        <begin position="715"/>
        <end position="742"/>
    </location>
</feature>